<dbReference type="Pfam" id="PF03090">
    <property type="entry name" value="Replicase"/>
    <property type="match status" value="1"/>
</dbReference>
<protein>
    <submittedName>
        <fullName evidence="1">PNL14_p3</fullName>
    </submittedName>
</protein>
<organism evidence="1">
    <name type="scientific">Neisseria lactamica</name>
    <dbReference type="NCBI Taxonomy" id="486"/>
    <lineage>
        <taxon>Bacteria</taxon>
        <taxon>Pseudomonadati</taxon>
        <taxon>Pseudomonadota</taxon>
        <taxon>Betaproteobacteria</taxon>
        <taxon>Neisseriales</taxon>
        <taxon>Neisseriaceae</taxon>
        <taxon>Neisseria</taxon>
    </lineage>
</organism>
<sequence>MLVRSYAAAIKRRYIQVNPPHLRVFMLFDLDYAGAGLAWEDNNLPMPAWAAINRENGSAHLAYALSAPVLTAEYGGRQKALRYLAALEAAYKAKLRGDVGFVSLITKNPEHPHWLTLRGVPDVIRGYDLEYLADFVDLDKFKPYVGRSNLEATGLGRNCTVFNLVSRWAYKAVLLFKQQGYTVQGWLKEVHYQCMRVNGGFSCPDVGKRSEMYF</sequence>
<reference evidence="1" key="2">
    <citation type="journal article" date="2006" name="Infect. Immun.">
        <title>Plasmid diversity in neisseriae.</title>
        <authorList>
            <person name="van Passel M.W."/>
            <person name="van der Ende A."/>
            <person name="Bart A."/>
        </authorList>
    </citation>
    <scope>NUCLEOTIDE SEQUENCE</scope>
    <source>
        <strain evidence="1">5279613</strain>
        <plasmid evidence="1">pNL14</plasmid>
    </source>
</reference>
<reference evidence="1" key="1">
    <citation type="submission" date="2005-10" db="EMBL/GenBank/DDBJ databases">
        <authorList>
            <person name="van Passel M.W.J."/>
            <person name="van der Ende A."/>
            <person name="Aldert B."/>
        </authorList>
    </citation>
    <scope>NUCLEOTIDE SEQUENCE</scope>
    <source>
        <strain evidence="1">5279613</strain>
        <plasmid evidence="1">pNL14</plasmid>
    </source>
</reference>
<dbReference type="EMBL" id="DQ229164">
    <property type="protein sequence ID" value="ABC41158.1"/>
    <property type="molecule type" value="Genomic_DNA"/>
</dbReference>
<dbReference type="Gene3D" id="1.10.340.50">
    <property type="match status" value="1"/>
</dbReference>
<evidence type="ECO:0000313" key="1">
    <source>
        <dbReference type="EMBL" id="ABC41158.1"/>
    </source>
</evidence>
<accession>Q0QVX4</accession>
<proteinExistence type="predicted"/>
<geneLocation type="plasmid" evidence="1">
    <name>pNL14</name>
</geneLocation>
<dbReference type="InterPro" id="IPR004322">
    <property type="entry name" value="Plasmid_replicase_bac"/>
</dbReference>
<name>Q0QVX4_NEILA</name>
<keyword evidence="1" id="KW-0614">Plasmid</keyword>
<dbReference type="AlphaFoldDB" id="Q0QVX4"/>
<dbReference type="RefSeq" id="WP_012477926.1">
    <property type="nucleotide sequence ID" value="NC_010926.1"/>
</dbReference>